<keyword evidence="3" id="KW-0309">Germination</keyword>
<dbReference type="NCBIfam" id="TIGR02869">
    <property type="entry name" value="spore_SleB"/>
    <property type="match status" value="1"/>
</dbReference>
<sequence>MRNKLGLKRISVLVMALLLTYGTVTECIYPYFNVIDTVSYRYGSKGEVVKEIQTKLKRWGYYTKGIDGIYGYQTYTSVKYFQRKNGLIVDGIVGNQTLGALGINPNKINPESRPSSSSAYNDKDVNLLARLINGEARGEPYEGQVAVGAVILNRVRNPKFPSTIAGVIYQPGAFTAIVDGQVHAEMKPNSIKAARDALNGWDPSGGAIYYFNPVTATSAWIWSRPLIKVIGKHRFCR</sequence>
<proteinExistence type="inferred from homology"/>
<evidence type="ECO:0000256" key="1">
    <source>
        <dbReference type="ARBA" id="ARBA00007010"/>
    </source>
</evidence>
<keyword evidence="4" id="KW-0732">Signal</keyword>
<keyword evidence="6" id="KW-0749">Sporulation</keyword>
<dbReference type="InterPro" id="IPR036365">
    <property type="entry name" value="PGBD-like_sf"/>
</dbReference>
<keyword evidence="12" id="KW-1185">Reference proteome</keyword>
<dbReference type="InterPro" id="IPR036366">
    <property type="entry name" value="PGBDSf"/>
</dbReference>
<dbReference type="EMBL" id="JAPQES010000001">
    <property type="protein sequence ID" value="MCY6369545.1"/>
    <property type="molecule type" value="Genomic_DNA"/>
</dbReference>
<evidence type="ECO:0000256" key="8">
    <source>
        <dbReference type="NCBIfam" id="TIGR02869"/>
    </source>
</evidence>
<dbReference type="InterPro" id="IPR002477">
    <property type="entry name" value="Peptidoglycan-bd-like"/>
</dbReference>
<protein>
    <recommendedName>
        <fullName evidence="2 8">Spore cortex-lytic enzyme</fullName>
    </recommendedName>
</protein>
<dbReference type="Gene3D" id="1.10.101.10">
    <property type="entry name" value="PGBD-like superfamily/PGBD"/>
    <property type="match status" value="1"/>
</dbReference>
<evidence type="ECO:0000259" key="9">
    <source>
        <dbReference type="Pfam" id="PF01471"/>
    </source>
</evidence>
<dbReference type="Gene3D" id="1.10.10.2520">
    <property type="entry name" value="Cell wall hydrolase SleB, domain 1"/>
    <property type="match status" value="1"/>
</dbReference>
<comment type="similarity">
    <text evidence="1">Belongs to the SleB family.</text>
</comment>
<dbReference type="Pfam" id="PF07486">
    <property type="entry name" value="Hydrolase_2"/>
    <property type="match status" value="1"/>
</dbReference>
<evidence type="ECO:0000313" key="12">
    <source>
        <dbReference type="Proteomes" id="UP001079657"/>
    </source>
</evidence>
<dbReference type="SUPFAM" id="SSF47090">
    <property type="entry name" value="PGBD-like"/>
    <property type="match status" value="1"/>
</dbReference>
<evidence type="ECO:0000256" key="3">
    <source>
        <dbReference type="ARBA" id="ARBA00022544"/>
    </source>
</evidence>
<reference evidence="11" key="1">
    <citation type="submission" date="2022-12" db="EMBL/GenBank/DDBJ databases">
        <authorList>
            <person name="Wang J."/>
        </authorList>
    </citation>
    <scope>NUCLEOTIDE SEQUENCE</scope>
    <source>
        <strain evidence="11">HY-42-06</strain>
    </source>
</reference>
<dbReference type="InterPro" id="IPR014224">
    <property type="entry name" value="Spore_cortex_SleB"/>
</dbReference>
<evidence type="ECO:0000256" key="6">
    <source>
        <dbReference type="ARBA" id="ARBA00022969"/>
    </source>
</evidence>
<evidence type="ECO:0000256" key="7">
    <source>
        <dbReference type="ARBA" id="ARBA00023316"/>
    </source>
</evidence>
<dbReference type="Proteomes" id="UP001079657">
    <property type="component" value="Unassembled WGS sequence"/>
</dbReference>
<evidence type="ECO:0000256" key="4">
    <source>
        <dbReference type="ARBA" id="ARBA00022729"/>
    </source>
</evidence>
<evidence type="ECO:0000313" key="11">
    <source>
        <dbReference type="EMBL" id="MCY6369545.1"/>
    </source>
</evidence>
<evidence type="ECO:0000256" key="2">
    <source>
        <dbReference type="ARBA" id="ARBA00018364"/>
    </source>
</evidence>
<dbReference type="RefSeq" id="WP_268047923.1">
    <property type="nucleotide sequence ID" value="NZ_JAPQES010000001.1"/>
</dbReference>
<gene>
    <name evidence="11" type="primary">sleB</name>
    <name evidence="11" type="ORF">OXH55_02640</name>
</gene>
<keyword evidence="5" id="KW-0378">Hydrolase</keyword>
<name>A0ABT4CKG8_9CLOT</name>
<comment type="caution">
    <text evidence="11">The sequence shown here is derived from an EMBL/GenBank/DDBJ whole genome shotgun (WGS) entry which is preliminary data.</text>
</comment>
<feature type="domain" description="Cell wall hydrolase SleB" evidence="10">
    <location>
        <begin position="138"/>
        <end position="236"/>
    </location>
</feature>
<feature type="domain" description="Peptidoglycan binding-like" evidence="9">
    <location>
        <begin position="46"/>
        <end position="101"/>
    </location>
</feature>
<evidence type="ECO:0000256" key="5">
    <source>
        <dbReference type="ARBA" id="ARBA00022801"/>
    </source>
</evidence>
<dbReference type="InterPro" id="IPR042047">
    <property type="entry name" value="SleB_dom1"/>
</dbReference>
<dbReference type="InterPro" id="IPR011105">
    <property type="entry name" value="Cell_wall_hydrolase_SleB"/>
</dbReference>
<dbReference type="Pfam" id="PF01471">
    <property type="entry name" value="PG_binding_1"/>
    <property type="match status" value="1"/>
</dbReference>
<accession>A0ABT4CKG8</accession>
<keyword evidence="7" id="KW-0961">Cell wall biogenesis/degradation</keyword>
<organism evidence="11 12">
    <name type="scientific">Clostridium ganghwense</name>
    <dbReference type="NCBI Taxonomy" id="312089"/>
    <lineage>
        <taxon>Bacteria</taxon>
        <taxon>Bacillati</taxon>
        <taxon>Bacillota</taxon>
        <taxon>Clostridia</taxon>
        <taxon>Eubacteriales</taxon>
        <taxon>Clostridiaceae</taxon>
        <taxon>Clostridium</taxon>
    </lineage>
</organism>
<evidence type="ECO:0000259" key="10">
    <source>
        <dbReference type="Pfam" id="PF07486"/>
    </source>
</evidence>
<dbReference type="Gene3D" id="6.20.240.60">
    <property type="match status" value="1"/>
</dbReference>